<dbReference type="GO" id="GO:0005737">
    <property type="term" value="C:cytoplasm"/>
    <property type="evidence" value="ECO:0007669"/>
    <property type="project" value="TreeGrafter"/>
</dbReference>
<feature type="chain" id="PRO_5034500661" description="Endopeptidase S2P" evidence="7">
    <location>
        <begin position="18"/>
        <end position="533"/>
    </location>
</feature>
<dbReference type="InterPro" id="IPR008915">
    <property type="entry name" value="Peptidase_M50"/>
</dbReference>
<evidence type="ECO:0000256" key="4">
    <source>
        <dbReference type="ARBA" id="ARBA00023136"/>
    </source>
</evidence>
<evidence type="ECO:0000256" key="1">
    <source>
        <dbReference type="ARBA" id="ARBA00004127"/>
    </source>
</evidence>
<dbReference type="GO" id="GO:0004222">
    <property type="term" value="F:metalloendopeptidase activity"/>
    <property type="evidence" value="ECO:0007669"/>
    <property type="project" value="InterPro"/>
</dbReference>
<comment type="subcellular location">
    <subcellularLocation>
        <location evidence="1">Endomembrane system</location>
        <topology evidence="1">Multi-pass membrane protein</topology>
    </subcellularLocation>
</comment>
<keyword evidence="3 6" id="KW-1133">Transmembrane helix</keyword>
<feature type="transmembrane region" description="Helical" evidence="6">
    <location>
        <begin position="237"/>
        <end position="255"/>
    </location>
</feature>
<evidence type="ECO:0000256" key="5">
    <source>
        <dbReference type="ARBA" id="ARBA00032658"/>
    </source>
</evidence>
<dbReference type="GO" id="GO:1905897">
    <property type="term" value="P:regulation of response to endoplasmic reticulum stress"/>
    <property type="evidence" value="ECO:0007669"/>
    <property type="project" value="TreeGrafter"/>
</dbReference>
<comment type="caution">
    <text evidence="9">The sequence shown here is derived from an EMBL/GenBank/DDBJ whole genome shotgun (WGS) entry which is preliminary data.</text>
</comment>
<dbReference type="GO" id="GO:0012505">
    <property type="term" value="C:endomembrane system"/>
    <property type="evidence" value="ECO:0007669"/>
    <property type="project" value="UniProtKB-SubCell"/>
</dbReference>
<evidence type="ECO:0000256" key="7">
    <source>
        <dbReference type="SAM" id="SignalP"/>
    </source>
</evidence>
<evidence type="ECO:0000256" key="6">
    <source>
        <dbReference type="SAM" id="Phobius"/>
    </source>
</evidence>
<evidence type="ECO:0000259" key="8">
    <source>
        <dbReference type="Pfam" id="PF02163"/>
    </source>
</evidence>
<dbReference type="PANTHER" id="PTHR13325">
    <property type="entry name" value="PROTEASE M50 MEMBRANE-BOUND TRANSCRIPTION FACTOR SITE 2 PROTEASE"/>
    <property type="match status" value="1"/>
</dbReference>
<dbReference type="Proteomes" id="UP000567179">
    <property type="component" value="Unassembled WGS sequence"/>
</dbReference>
<feature type="domain" description="Peptidase M50" evidence="8">
    <location>
        <begin position="172"/>
        <end position="474"/>
    </location>
</feature>
<feature type="transmembrane region" description="Helical" evidence="6">
    <location>
        <begin position="162"/>
        <end position="182"/>
    </location>
</feature>
<keyword evidence="10" id="KW-1185">Reference proteome</keyword>
<keyword evidence="2 6" id="KW-0812">Transmembrane</keyword>
<dbReference type="GO" id="GO:0031293">
    <property type="term" value="P:membrane protein intracellular domain proteolysis"/>
    <property type="evidence" value="ECO:0007669"/>
    <property type="project" value="TreeGrafter"/>
</dbReference>
<dbReference type="Pfam" id="PF02163">
    <property type="entry name" value="Peptidase_M50"/>
    <property type="match status" value="1"/>
</dbReference>
<dbReference type="OrthoDB" id="7694678at2759"/>
<evidence type="ECO:0000313" key="10">
    <source>
        <dbReference type="Proteomes" id="UP000567179"/>
    </source>
</evidence>
<evidence type="ECO:0000313" key="9">
    <source>
        <dbReference type="EMBL" id="KAF5309974.1"/>
    </source>
</evidence>
<evidence type="ECO:0000256" key="3">
    <source>
        <dbReference type="ARBA" id="ARBA00022989"/>
    </source>
</evidence>
<keyword evidence="4 6" id="KW-0472">Membrane</keyword>
<proteinExistence type="predicted"/>
<dbReference type="PANTHER" id="PTHR13325:SF3">
    <property type="entry name" value="MEMBRANE-BOUND TRANSCRIPTION FACTOR SITE-2 PROTEASE"/>
    <property type="match status" value="1"/>
</dbReference>
<feature type="transmembrane region" description="Helical" evidence="6">
    <location>
        <begin position="86"/>
        <end position="107"/>
    </location>
</feature>
<reference evidence="9 10" key="1">
    <citation type="journal article" date="2020" name="ISME J.">
        <title>Uncovering the hidden diversity of litter-decomposition mechanisms in mushroom-forming fungi.</title>
        <authorList>
            <person name="Floudas D."/>
            <person name="Bentzer J."/>
            <person name="Ahren D."/>
            <person name="Johansson T."/>
            <person name="Persson P."/>
            <person name="Tunlid A."/>
        </authorList>
    </citation>
    <scope>NUCLEOTIDE SEQUENCE [LARGE SCALE GENOMIC DNA]</scope>
    <source>
        <strain evidence="9 10">CBS 101986</strain>
    </source>
</reference>
<gene>
    <name evidence="9" type="ORF">D9619_010466</name>
</gene>
<dbReference type="AlphaFoldDB" id="A0A8H5ERS7"/>
<sequence>MWWLLASIWCIIYLVHAYLNRKSSPLLPAYANNASRRASVRGGHVKTSLRFLQFKVTITSWNVAHDRLVSLLFKRRREPLVIFLEWFYNLGSVLGVAGMLIAMAVLLRVSFVSGWTLLQKLNRPEGTHTLMRRGVDGGAGAVNNADATLAGLSTITPIIPGYTVPISHLPVIILAVFLSQAIHEFGHAIAAALSALPMLAAGASFTVCIPAAFVSFSSAAMNGLRPSARARIIAAGAYHNLVFWCFLMFVAWSGLLRVVSFVSGYENISSTGKAVVHINPDSPLSLHLAPGTIITKLDDTPASQWSTYLAADEHELVQGWCLQNTVLGKTDECCHAHKSPLACFSVPSGSYRGCIDPVPILTRPTDHDRCTSQMDCQTGNTCVFPERRAQLLRLSLKDERVVLWSGPASEILEEVRVDDWVPRIGILPRGLPTLLATFWEYLQMATLSLFFFNLLPLPFLDGSELLCTLMDLITDTEDTFSFDVEALEMGRGGVREGRGPLQRAKRHIARYVPYGTLGIVIISSLSSIANVLI</sequence>
<organism evidence="9 10">
    <name type="scientific">Psilocybe cf. subviscida</name>
    <dbReference type="NCBI Taxonomy" id="2480587"/>
    <lineage>
        <taxon>Eukaryota</taxon>
        <taxon>Fungi</taxon>
        <taxon>Dikarya</taxon>
        <taxon>Basidiomycota</taxon>
        <taxon>Agaricomycotina</taxon>
        <taxon>Agaricomycetes</taxon>
        <taxon>Agaricomycetidae</taxon>
        <taxon>Agaricales</taxon>
        <taxon>Agaricineae</taxon>
        <taxon>Strophariaceae</taxon>
        <taxon>Psilocybe</taxon>
    </lineage>
</organism>
<dbReference type="InterPro" id="IPR001193">
    <property type="entry name" value="MBTPS2"/>
</dbReference>
<feature type="signal peptide" evidence="7">
    <location>
        <begin position="1"/>
        <end position="17"/>
    </location>
</feature>
<dbReference type="EMBL" id="JAACJJ010000058">
    <property type="protein sequence ID" value="KAF5309974.1"/>
    <property type="molecule type" value="Genomic_DNA"/>
</dbReference>
<dbReference type="GO" id="GO:0016020">
    <property type="term" value="C:membrane"/>
    <property type="evidence" value="ECO:0007669"/>
    <property type="project" value="InterPro"/>
</dbReference>
<evidence type="ECO:0000256" key="2">
    <source>
        <dbReference type="ARBA" id="ARBA00022692"/>
    </source>
</evidence>
<feature type="transmembrane region" description="Helical" evidence="6">
    <location>
        <begin position="188"/>
        <end position="216"/>
    </location>
</feature>
<accession>A0A8H5ERS7</accession>
<protein>
    <recommendedName>
        <fullName evidence="5">Endopeptidase S2P</fullName>
    </recommendedName>
</protein>
<name>A0A8H5ERS7_9AGAR</name>
<keyword evidence="7" id="KW-0732">Signal</keyword>
<dbReference type="PRINTS" id="PR01000">
    <property type="entry name" value="SREBPS2PTASE"/>
</dbReference>